<keyword evidence="1" id="KW-1133">Transmembrane helix</keyword>
<dbReference type="EMBL" id="CAJHNH020004446">
    <property type="protein sequence ID" value="CAG5131061.1"/>
    <property type="molecule type" value="Genomic_DNA"/>
</dbReference>
<accession>A0A8S3ZXM3</accession>
<reference evidence="2" key="1">
    <citation type="submission" date="2021-04" db="EMBL/GenBank/DDBJ databases">
        <authorList>
            <consortium name="Molecular Ecology Group"/>
        </authorList>
    </citation>
    <scope>NUCLEOTIDE SEQUENCE</scope>
</reference>
<organism evidence="2 3">
    <name type="scientific">Candidula unifasciata</name>
    <dbReference type="NCBI Taxonomy" id="100452"/>
    <lineage>
        <taxon>Eukaryota</taxon>
        <taxon>Metazoa</taxon>
        <taxon>Spiralia</taxon>
        <taxon>Lophotrochozoa</taxon>
        <taxon>Mollusca</taxon>
        <taxon>Gastropoda</taxon>
        <taxon>Heterobranchia</taxon>
        <taxon>Euthyneura</taxon>
        <taxon>Panpulmonata</taxon>
        <taxon>Eupulmonata</taxon>
        <taxon>Stylommatophora</taxon>
        <taxon>Helicina</taxon>
        <taxon>Helicoidea</taxon>
        <taxon>Geomitridae</taxon>
        <taxon>Candidula</taxon>
    </lineage>
</organism>
<protein>
    <submittedName>
        <fullName evidence="2">Uncharacterized protein</fullName>
    </submittedName>
</protein>
<evidence type="ECO:0000313" key="2">
    <source>
        <dbReference type="EMBL" id="CAG5131061.1"/>
    </source>
</evidence>
<name>A0A8S3ZXM3_9EUPU</name>
<comment type="caution">
    <text evidence="2">The sequence shown here is derived from an EMBL/GenBank/DDBJ whole genome shotgun (WGS) entry which is preliminary data.</text>
</comment>
<keyword evidence="3" id="KW-1185">Reference proteome</keyword>
<dbReference type="AlphaFoldDB" id="A0A8S3ZXM3"/>
<feature type="transmembrane region" description="Helical" evidence="1">
    <location>
        <begin position="7"/>
        <end position="28"/>
    </location>
</feature>
<evidence type="ECO:0000256" key="1">
    <source>
        <dbReference type="SAM" id="Phobius"/>
    </source>
</evidence>
<dbReference type="Proteomes" id="UP000678393">
    <property type="component" value="Unassembled WGS sequence"/>
</dbReference>
<evidence type="ECO:0000313" key="3">
    <source>
        <dbReference type="Proteomes" id="UP000678393"/>
    </source>
</evidence>
<keyword evidence="1" id="KW-0812">Transmembrane</keyword>
<keyword evidence="1" id="KW-0472">Membrane</keyword>
<gene>
    <name evidence="2" type="ORF">CUNI_LOCUS16619</name>
</gene>
<sequence length="180" mass="20033">MKCNLTRLVRCIIVVVITILFINVAVFLNSAQGPLSRGIEEGFLPVLRRLGGGDSHRTYESTTTAPLRLNSSTTCPGLQMLELPRAGVFQEVIGRSMYVYSAFLDQGAVRMVGLMEENVVVTPLTCQLWFNVKGRDPLVLTPATWESMPENHGRRYTAVMIHCPISCSTTTLRVPMLTRF</sequence>
<proteinExistence type="predicted"/>